<dbReference type="Gene3D" id="1.20.1640.10">
    <property type="entry name" value="Multidrug efflux transporter AcrB transmembrane domain"/>
    <property type="match status" value="1"/>
</dbReference>
<gene>
    <name evidence="9" type="ORF">S12H4_54699</name>
</gene>
<evidence type="ECO:0000256" key="1">
    <source>
        <dbReference type="ARBA" id="ARBA00004651"/>
    </source>
</evidence>
<evidence type="ECO:0000256" key="3">
    <source>
        <dbReference type="ARBA" id="ARBA00022475"/>
    </source>
</evidence>
<comment type="similarity">
    <text evidence="2">Belongs to the resistance-nodulation-cell division (RND) (TC 2.A.6) family. MmpL subfamily.</text>
</comment>
<feature type="non-terminal residue" evidence="9">
    <location>
        <position position="227"/>
    </location>
</feature>
<dbReference type="EMBL" id="BARW01034997">
    <property type="protein sequence ID" value="GAJ12376.1"/>
    <property type="molecule type" value="Genomic_DNA"/>
</dbReference>
<evidence type="ECO:0000256" key="2">
    <source>
        <dbReference type="ARBA" id="ARBA00010157"/>
    </source>
</evidence>
<feature type="transmembrane region" description="Helical" evidence="7">
    <location>
        <begin position="197"/>
        <end position="218"/>
    </location>
</feature>
<protein>
    <recommendedName>
        <fullName evidence="8">Membrane transport protein MMPL domain-containing protein</fullName>
    </recommendedName>
</protein>
<feature type="domain" description="Membrane transport protein MMPL" evidence="8">
    <location>
        <begin position="124"/>
        <end position="226"/>
    </location>
</feature>
<evidence type="ECO:0000256" key="4">
    <source>
        <dbReference type="ARBA" id="ARBA00022692"/>
    </source>
</evidence>
<evidence type="ECO:0000259" key="8">
    <source>
        <dbReference type="Pfam" id="PF03176"/>
    </source>
</evidence>
<reference evidence="9" key="1">
    <citation type="journal article" date="2014" name="Front. Microbiol.">
        <title>High frequency of phylogenetically diverse reductive dehalogenase-homologous genes in deep subseafloor sedimentary metagenomes.</title>
        <authorList>
            <person name="Kawai M."/>
            <person name="Futagami T."/>
            <person name="Toyoda A."/>
            <person name="Takaki Y."/>
            <person name="Nishi S."/>
            <person name="Hori S."/>
            <person name="Arai W."/>
            <person name="Tsubouchi T."/>
            <person name="Morono Y."/>
            <person name="Uchiyama I."/>
            <person name="Ito T."/>
            <person name="Fujiyama A."/>
            <person name="Inagaki F."/>
            <person name="Takami H."/>
        </authorList>
    </citation>
    <scope>NUCLEOTIDE SEQUENCE</scope>
    <source>
        <strain evidence="9">Expedition CK06-06</strain>
    </source>
</reference>
<dbReference type="AlphaFoldDB" id="X1VE58"/>
<feature type="transmembrane region" description="Helical" evidence="7">
    <location>
        <begin position="144"/>
        <end position="162"/>
    </location>
</feature>
<keyword evidence="6 7" id="KW-0472">Membrane</keyword>
<feature type="non-terminal residue" evidence="9">
    <location>
        <position position="1"/>
    </location>
</feature>
<proteinExistence type="inferred from homology"/>
<organism evidence="9">
    <name type="scientific">marine sediment metagenome</name>
    <dbReference type="NCBI Taxonomy" id="412755"/>
    <lineage>
        <taxon>unclassified sequences</taxon>
        <taxon>metagenomes</taxon>
        <taxon>ecological metagenomes</taxon>
    </lineage>
</organism>
<keyword evidence="5 7" id="KW-1133">Transmembrane helix</keyword>
<keyword evidence="3" id="KW-1003">Cell membrane</keyword>
<evidence type="ECO:0000313" key="9">
    <source>
        <dbReference type="EMBL" id="GAJ12376.1"/>
    </source>
</evidence>
<keyword evidence="4 7" id="KW-0812">Transmembrane</keyword>
<dbReference type="PANTHER" id="PTHR33406:SF6">
    <property type="entry name" value="MEMBRANE PROTEIN YDGH-RELATED"/>
    <property type="match status" value="1"/>
</dbReference>
<dbReference type="SUPFAM" id="SSF82866">
    <property type="entry name" value="Multidrug efflux transporter AcrB transmembrane domain"/>
    <property type="match status" value="1"/>
</dbReference>
<dbReference type="Pfam" id="PF03176">
    <property type="entry name" value="MMPL"/>
    <property type="match status" value="1"/>
</dbReference>
<name>X1VE58_9ZZZZ</name>
<comment type="subcellular location">
    <subcellularLocation>
        <location evidence="1">Cell membrane</location>
        <topology evidence="1">Multi-pass membrane protein</topology>
    </subcellularLocation>
</comment>
<dbReference type="InterPro" id="IPR050545">
    <property type="entry name" value="Mycobact_MmpL"/>
</dbReference>
<sequence length="227" mass="25594">KEKTPTFISEILSLSSLEIEDLGLTKEEISPLLSSYIQNKQSVVFFIDELINQTDLSEDDALYLQEILEDSRNMAREREKIKVTQLMAENFLGDQLSDEDKDILWYLTDDVTYVPDSKGNIEISFRLSGTPVITDRLNSSLFRGQIRSIILAFLMVFAMLAIQFKSFKIGFYSIIPLVLTVITAGGVMGVFHIPLNVSTMMVASIAIGAGIDYTIHFVSRYKNELKS</sequence>
<evidence type="ECO:0000256" key="7">
    <source>
        <dbReference type="SAM" id="Phobius"/>
    </source>
</evidence>
<dbReference type="GO" id="GO:0005886">
    <property type="term" value="C:plasma membrane"/>
    <property type="evidence" value="ECO:0007669"/>
    <property type="project" value="UniProtKB-SubCell"/>
</dbReference>
<dbReference type="InterPro" id="IPR004869">
    <property type="entry name" value="MMPL_dom"/>
</dbReference>
<evidence type="ECO:0000256" key="5">
    <source>
        <dbReference type="ARBA" id="ARBA00022989"/>
    </source>
</evidence>
<accession>X1VE58</accession>
<comment type="caution">
    <text evidence="9">The sequence shown here is derived from an EMBL/GenBank/DDBJ whole genome shotgun (WGS) entry which is preliminary data.</text>
</comment>
<dbReference type="PANTHER" id="PTHR33406">
    <property type="entry name" value="MEMBRANE PROTEIN MJ1562-RELATED"/>
    <property type="match status" value="1"/>
</dbReference>
<feature type="transmembrane region" description="Helical" evidence="7">
    <location>
        <begin position="169"/>
        <end position="191"/>
    </location>
</feature>
<evidence type="ECO:0000256" key="6">
    <source>
        <dbReference type="ARBA" id="ARBA00023136"/>
    </source>
</evidence>